<name>A0A1Z5JXF2_FISSO</name>
<dbReference type="OrthoDB" id="449280at2759"/>
<accession>A0A1Z5JXF2</accession>
<organism evidence="12 13">
    <name type="scientific">Fistulifera solaris</name>
    <name type="common">Oleaginous diatom</name>
    <dbReference type="NCBI Taxonomy" id="1519565"/>
    <lineage>
        <taxon>Eukaryota</taxon>
        <taxon>Sar</taxon>
        <taxon>Stramenopiles</taxon>
        <taxon>Ochrophyta</taxon>
        <taxon>Bacillariophyta</taxon>
        <taxon>Bacillariophyceae</taxon>
        <taxon>Bacillariophycidae</taxon>
        <taxon>Naviculales</taxon>
        <taxon>Naviculaceae</taxon>
        <taxon>Fistulifera</taxon>
    </lineage>
</organism>
<keyword evidence="10" id="KW-0679">Respiratory chain</keyword>
<keyword evidence="13" id="KW-1185">Reference proteome</keyword>
<dbReference type="InterPro" id="IPR036909">
    <property type="entry name" value="Cyt_c-like_dom_sf"/>
</dbReference>
<dbReference type="FunFam" id="1.10.760.10:FF:000001">
    <property type="entry name" value="Cytochrome c iso-1"/>
    <property type="match status" value="1"/>
</dbReference>
<dbReference type="PANTHER" id="PTHR11961">
    <property type="entry name" value="CYTOCHROME C"/>
    <property type="match status" value="1"/>
</dbReference>
<comment type="subcellular location">
    <subcellularLocation>
        <location evidence="1">Mitochondrion intermembrane space</location>
    </subcellularLocation>
</comment>
<dbReference type="Proteomes" id="UP000198406">
    <property type="component" value="Unassembled WGS sequence"/>
</dbReference>
<evidence type="ECO:0000256" key="6">
    <source>
        <dbReference type="ARBA" id="ARBA00022982"/>
    </source>
</evidence>
<feature type="domain" description="Cytochrome c" evidence="11">
    <location>
        <begin position="34"/>
        <end position="135"/>
    </location>
</feature>
<dbReference type="GO" id="GO:0009055">
    <property type="term" value="F:electron transfer activity"/>
    <property type="evidence" value="ECO:0007669"/>
    <property type="project" value="InterPro"/>
</dbReference>
<reference evidence="12 13" key="1">
    <citation type="journal article" date="2015" name="Plant Cell">
        <title>Oil accumulation by the oleaginous diatom Fistulifera solaris as revealed by the genome and transcriptome.</title>
        <authorList>
            <person name="Tanaka T."/>
            <person name="Maeda Y."/>
            <person name="Veluchamy A."/>
            <person name="Tanaka M."/>
            <person name="Abida H."/>
            <person name="Marechal E."/>
            <person name="Bowler C."/>
            <person name="Muto M."/>
            <person name="Sunaga Y."/>
            <person name="Tanaka M."/>
            <person name="Yoshino T."/>
            <person name="Taniguchi T."/>
            <person name="Fukuda Y."/>
            <person name="Nemoto M."/>
            <person name="Matsumoto M."/>
            <person name="Wong P.S."/>
            <person name="Aburatani S."/>
            <person name="Fujibuchi W."/>
        </authorList>
    </citation>
    <scope>NUCLEOTIDE SEQUENCE [LARGE SCALE GENOMIC DNA]</scope>
    <source>
        <strain evidence="12 13">JPCC DA0580</strain>
    </source>
</reference>
<evidence type="ECO:0000256" key="3">
    <source>
        <dbReference type="ARBA" id="ARBA00022448"/>
    </source>
</evidence>
<protein>
    <submittedName>
        <fullName evidence="12">Cytochrome c</fullName>
    </submittedName>
</protein>
<keyword evidence="6 10" id="KW-0249">Electron transport</keyword>
<evidence type="ECO:0000256" key="2">
    <source>
        <dbReference type="ARBA" id="ARBA00006488"/>
    </source>
</evidence>
<evidence type="ECO:0000256" key="5">
    <source>
        <dbReference type="ARBA" id="ARBA00022723"/>
    </source>
</evidence>
<evidence type="ECO:0000313" key="12">
    <source>
        <dbReference type="EMBL" id="GAX18695.1"/>
    </source>
</evidence>
<evidence type="ECO:0000256" key="1">
    <source>
        <dbReference type="ARBA" id="ARBA00004569"/>
    </source>
</evidence>
<evidence type="ECO:0000313" key="13">
    <source>
        <dbReference type="Proteomes" id="UP000198406"/>
    </source>
</evidence>
<keyword evidence="7 8" id="KW-0408">Iron</keyword>
<gene>
    <name evidence="12" type="ORF">FisN_10Hh091</name>
</gene>
<keyword evidence="3 10" id="KW-0813">Transport</keyword>
<dbReference type="PRINTS" id="PR00604">
    <property type="entry name" value="CYTCHRMECIAB"/>
</dbReference>
<dbReference type="GO" id="GO:0020037">
    <property type="term" value="F:heme binding"/>
    <property type="evidence" value="ECO:0007669"/>
    <property type="project" value="InterPro"/>
</dbReference>
<dbReference type="SUPFAM" id="SSF46626">
    <property type="entry name" value="Cytochrome c"/>
    <property type="match status" value="1"/>
</dbReference>
<sequence>MSGSFLRFLLPMAFISTKISRHNVNDSYLDCITMSDKKGAKIFKTKCSQCHTVEEGGSHKQGPNLYGFFGRQSGQADGYSYSAANKKSGIIWGEDTLFEYLENPKKYIKGTKMIFAGLKKEKDRQDLIAYLKATCSA</sequence>
<dbReference type="InParanoid" id="A0A1Z5JXF2"/>
<keyword evidence="4 8" id="KW-0349">Heme</keyword>
<dbReference type="InterPro" id="IPR002327">
    <property type="entry name" value="Cyt_c_1A/1B"/>
</dbReference>
<dbReference type="Gene3D" id="1.10.760.10">
    <property type="entry name" value="Cytochrome c-like domain"/>
    <property type="match status" value="1"/>
</dbReference>
<dbReference type="GO" id="GO:0005758">
    <property type="term" value="C:mitochondrial intermembrane space"/>
    <property type="evidence" value="ECO:0007669"/>
    <property type="project" value="UniProtKB-SubCell"/>
</dbReference>
<dbReference type="EMBL" id="BDSP01000131">
    <property type="protein sequence ID" value="GAX18695.1"/>
    <property type="molecule type" value="Genomic_DNA"/>
</dbReference>
<proteinExistence type="inferred from homology"/>
<evidence type="ECO:0000259" key="11">
    <source>
        <dbReference type="PROSITE" id="PS51007"/>
    </source>
</evidence>
<evidence type="ECO:0000256" key="7">
    <source>
        <dbReference type="ARBA" id="ARBA00023004"/>
    </source>
</evidence>
<comment type="similarity">
    <text evidence="2 9">Belongs to the cytochrome c family.</text>
</comment>
<dbReference type="FunCoup" id="A0A1Z5JXF2">
    <property type="interactions" value="298"/>
</dbReference>
<keyword evidence="10" id="KW-0496">Mitochondrion</keyword>
<comment type="caution">
    <text evidence="12">The sequence shown here is derived from an EMBL/GenBank/DDBJ whole genome shotgun (WGS) entry which is preliminary data.</text>
</comment>
<evidence type="ECO:0000256" key="9">
    <source>
        <dbReference type="RuleBase" id="RU004426"/>
    </source>
</evidence>
<dbReference type="GO" id="GO:0046872">
    <property type="term" value="F:metal ion binding"/>
    <property type="evidence" value="ECO:0007669"/>
    <property type="project" value="UniProtKB-KW"/>
</dbReference>
<evidence type="ECO:0000256" key="8">
    <source>
        <dbReference type="PROSITE-ProRule" id="PRU00433"/>
    </source>
</evidence>
<dbReference type="InterPro" id="IPR009056">
    <property type="entry name" value="Cyt_c-like_dom"/>
</dbReference>
<evidence type="ECO:0000256" key="10">
    <source>
        <dbReference type="RuleBase" id="RU004427"/>
    </source>
</evidence>
<dbReference type="AlphaFoldDB" id="A0A1Z5JXF2"/>
<evidence type="ECO:0000256" key="4">
    <source>
        <dbReference type="ARBA" id="ARBA00022617"/>
    </source>
</evidence>
<dbReference type="Pfam" id="PF00034">
    <property type="entry name" value="Cytochrom_C"/>
    <property type="match status" value="1"/>
</dbReference>
<dbReference type="PROSITE" id="PS51007">
    <property type="entry name" value="CYTC"/>
    <property type="match status" value="1"/>
</dbReference>
<comment type="function">
    <text evidence="10">Electron carrier protein. The oxidized form of the cytochrome c heme group can accept an electron from the heme group of the cytochrome c1 subunit of cytochrome reductase. Cytochrome c then transfers this electron to the cytochrome oxidase complex, the final protein carrier in the mitochondrial electron-transport chain.</text>
</comment>
<comment type="PTM">
    <text evidence="10">Binds 1 heme group per subunit.</text>
</comment>
<keyword evidence="5 8" id="KW-0479">Metal-binding</keyword>